<gene>
    <name evidence="6" type="ORF">A3G00_00785</name>
</gene>
<keyword evidence="3" id="KW-0408">Iron</keyword>
<dbReference type="PANTHER" id="PTHR11228">
    <property type="entry name" value="RADICAL SAM DOMAIN PROTEIN"/>
    <property type="match status" value="1"/>
</dbReference>
<dbReference type="Pfam" id="PF04055">
    <property type="entry name" value="Radical_SAM"/>
    <property type="match status" value="1"/>
</dbReference>
<evidence type="ECO:0000256" key="1">
    <source>
        <dbReference type="ARBA" id="ARBA00022691"/>
    </source>
</evidence>
<name>A0A1F6MS33_9BACT</name>
<dbReference type="InterPro" id="IPR058240">
    <property type="entry name" value="rSAM_sf"/>
</dbReference>
<evidence type="ECO:0000256" key="2">
    <source>
        <dbReference type="ARBA" id="ARBA00022723"/>
    </source>
</evidence>
<keyword evidence="2" id="KW-0479">Metal-binding</keyword>
<dbReference type="PANTHER" id="PTHR11228:SF7">
    <property type="entry name" value="PQQA PEPTIDE CYCLASE"/>
    <property type="match status" value="1"/>
</dbReference>
<evidence type="ECO:0000313" key="6">
    <source>
        <dbReference type="EMBL" id="OGH74451.1"/>
    </source>
</evidence>
<evidence type="ECO:0000256" key="4">
    <source>
        <dbReference type="ARBA" id="ARBA00023014"/>
    </source>
</evidence>
<dbReference type="GO" id="GO:0046872">
    <property type="term" value="F:metal ion binding"/>
    <property type="evidence" value="ECO:0007669"/>
    <property type="project" value="UniProtKB-KW"/>
</dbReference>
<keyword evidence="1" id="KW-0949">S-adenosyl-L-methionine</keyword>
<dbReference type="EMBL" id="MFQN01000015">
    <property type="protein sequence ID" value="OGH74451.1"/>
    <property type="molecule type" value="Genomic_DNA"/>
</dbReference>
<comment type="caution">
    <text evidence="6">The sequence shown here is derived from an EMBL/GenBank/DDBJ whole genome shotgun (WGS) entry which is preliminary data.</text>
</comment>
<dbReference type="AlphaFoldDB" id="A0A1F6MS33"/>
<protein>
    <recommendedName>
        <fullName evidence="5">Radical SAM core domain-containing protein</fullName>
    </recommendedName>
</protein>
<dbReference type="Proteomes" id="UP000178347">
    <property type="component" value="Unassembled WGS sequence"/>
</dbReference>
<dbReference type="GO" id="GO:0051536">
    <property type="term" value="F:iron-sulfur cluster binding"/>
    <property type="evidence" value="ECO:0007669"/>
    <property type="project" value="UniProtKB-KW"/>
</dbReference>
<accession>A0A1F6MS33</accession>
<evidence type="ECO:0000256" key="3">
    <source>
        <dbReference type="ARBA" id="ARBA00023004"/>
    </source>
</evidence>
<dbReference type="SUPFAM" id="SSF102114">
    <property type="entry name" value="Radical SAM enzymes"/>
    <property type="match status" value="1"/>
</dbReference>
<organism evidence="6 7">
    <name type="scientific">Candidatus Magasanikbacteria bacterium RIFCSPLOWO2_12_FULL_43_12</name>
    <dbReference type="NCBI Taxonomy" id="1798692"/>
    <lineage>
        <taxon>Bacteria</taxon>
        <taxon>Candidatus Magasanikiibacteriota</taxon>
    </lineage>
</organism>
<dbReference type="InterPro" id="IPR013785">
    <property type="entry name" value="Aldolase_TIM"/>
</dbReference>
<feature type="domain" description="Radical SAM core" evidence="5">
    <location>
        <begin position="25"/>
        <end position="142"/>
    </location>
</feature>
<dbReference type="Gene3D" id="3.20.20.70">
    <property type="entry name" value="Aldolase class I"/>
    <property type="match status" value="1"/>
</dbReference>
<dbReference type="InterPro" id="IPR007197">
    <property type="entry name" value="rSAM"/>
</dbReference>
<sequence length="311" mass="35607">MCDIWKLKNQPELLPTEFLKLSASLRDINISGGEPFLRLDLPQIVANLKKAVPRAQMIISSNGFAADLIIRQMKAVLAIKPDIGVAISIDGIGETHNQMRGIPGGFDRAIDTVKKLKELGMKNLRLAYTATDMNIEHLSKVYDLSREMGVEFTHSYAQSSEFYFGGKQNVRNPSVESLRKQYKYLIEQELKSFNLKRWLRAYFAYGMCEFVSNKNPILSNAPGRDFFFLDPNGDIYPSVVHNIKLGNIKETANFEQFWCSDEMEEKRKLVDWKNIPVWMICTARSAMRKHPFQVLGWIVRSKSFGIKLDSQ</sequence>
<evidence type="ECO:0000259" key="5">
    <source>
        <dbReference type="Pfam" id="PF04055"/>
    </source>
</evidence>
<dbReference type="STRING" id="1798692.A3G00_00785"/>
<reference evidence="6 7" key="1">
    <citation type="journal article" date="2016" name="Nat. Commun.">
        <title>Thousands of microbial genomes shed light on interconnected biogeochemical processes in an aquifer system.</title>
        <authorList>
            <person name="Anantharaman K."/>
            <person name="Brown C.T."/>
            <person name="Hug L.A."/>
            <person name="Sharon I."/>
            <person name="Castelle C.J."/>
            <person name="Probst A.J."/>
            <person name="Thomas B.C."/>
            <person name="Singh A."/>
            <person name="Wilkins M.J."/>
            <person name="Karaoz U."/>
            <person name="Brodie E.L."/>
            <person name="Williams K.H."/>
            <person name="Hubbard S.S."/>
            <person name="Banfield J.F."/>
        </authorList>
    </citation>
    <scope>NUCLEOTIDE SEQUENCE [LARGE SCALE GENOMIC DNA]</scope>
</reference>
<evidence type="ECO:0000313" key="7">
    <source>
        <dbReference type="Proteomes" id="UP000178347"/>
    </source>
</evidence>
<dbReference type="InterPro" id="IPR050377">
    <property type="entry name" value="Radical_SAM_PqqE_MftC-like"/>
</dbReference>
<dbReference type="GO" id="GO:0003824">
    <property type="term" value="F:catalytic activity"/>
    <property type="evidence" value="ECO:0007669"/>
    <property type="project" value="InterPro"/>
</dbReference>
<proteinExistence type="predicted"/>
<dbReference type="CDD" id="cd01335">
    <property type="entry name" value="Radical_SAM"/>
    <property type="match status" value="1"/>
</dbReference>
<keyword evidence="4" id="KW-0411">Iron-sulfur</keyword>